<comment type="caution">
    <text evidence="4">The sequence shown here is derived from an EMBL/GenBank/DDBJ whole genome shotgun (WGS) entry which is preliminary data.</text>
</comment>
<dbReference type="Proteomes" id="UP000789390">
    <property type="component" value="Unassembled WGS sequence"/>
</dbReference>
<dbReference type="SMART" id="SM00543">
    <property type="entry name" value="MIF4G"/>
    <property type="match status" value="1"/>
</dbReference>
<organism evidence="4 5">
    <name type="scientific">Daphnia galeata</name>
    <dbReference type="NCBI Taxonomy" id="27404"/>
    <lineage>
        <taxon>Eukaryota</taxon>
        <taxon>Metazoa</taxon>
        <taxon>Ecdysozoa</taxon>
        <taxon>Arthropoda</taxon>
        <taxon>Crustacea</taxon>
        <taxon>Branchiopoda</taxon>
        <taxon>Diplostraca</taxon>
        <taxon>Cladocera</taxon>
        <taxon>Anomopoda</taxon>
        <taxon>Daphniidae</taxon>
        <taxon>Daphnia</taxon>
    </lineage>
</organism>
<sequence>MDFLHFFAYLLFPEWVFRLFYSVPSTTQTHEADSNLLPDVTSGSPLSSETNPNTEKVSEPIGSQYQTESNDSVLEEEIKTLREELRVMTVSRDSLLVKNRKMKAHAKSRITTIHQLKSKIVLLESEIQALTHSLVQRENPTPLTSEKDSNNLSSAHADQQPSIPDIQSQEDPMKVSISKTYDREFLLQQRTSFLSQKKPNGIFPVAEIVRETVAPKRNVVSSSSIETIGAQVTEAPRRELKLTPVIIKERAASNEWRPASVKHSIAGGEEMTTAVVLKTVRGLLNKMTPSKHDKLFAQIENLPIDTEERLAGVIQLFFEKAISEPFFAPTYAKMCQSLSQKAVPSSSTDGETSVSFRNLLLAQCKKEFDRDGADRIGFDEKKTEIHSAENEEKKNQLKMELQDLVDKNRRRVLGNITFIGELFRVGTISEEVIHRCIRRLITNPGEQEMEKLCVLMTTIGKDLDSSSNQNSSDVMNSHFRTLESMAVDLKLSNRIRFMITDLTELRGRQWQSREESKIEGKNPSHIKTRVTGSQHVNTTETTPVVEKSSEAVDENTPVFAYSDYRLKNQFVTGYSVIPTGSANRKLEVISDPIPAQKSTIVEHISKPILQENNVTNRNYDFAVVASSVKIVEFKNRILLKNIAPVDYGRIVGRERTNEKRLTETFGTFLDSKKTNEGSYDFTFSGSTTESRREAVDDVIENLPVIIEFEHSKIDNLQRIELNKSPTRTLYASTCRSYRMKK</sequence>
<proteinExistence type="predicted"/>
<feature type="compositionally biased region" description="Polar residues" evidence="1">
    <location>
        <begin position="137"/>
        <end position="170"/>
    </location>
</feature>
<evidence type="ECO:0000259" key="3">
    <source>
        <dbReference type="SMART" id="SM00543"/>
    </source>
</evidence>
<evidence type="ECO:0000313" key="4">
    <source>
        <dbReference type="EMBL" id="CAH0102792.1"/>
    </source>
</evidence>
<protein>
    <recommendedName>
        <fullName evidence="3">MIF4G domain-containing protein</fullName>
    </recommendedName>
</protein>
<dbReference type="InterPro" id="IPR003890">
    <property type="entry name" value="MIF4G-like_typ-3"/>
</dbReference>
<feature type="signal peptide" evidence="2">
    <location>
        <begin position="1"/>
        <end position="22"/>
    </location>
</feature>
<dbReference type="GO" id="GO:0016281">
    <property type="term" value="C:eukaryotic translation initiation factor 4F complex"/>
    <property type="evidence" value="ECO:0007669"/>
    <property type="project" value="TreeGrafter"/>
</dbReference>
<feature type="chain" id="PRO_5035194202" description="MIF4G domain-containing protein" evidence="2">
    <location>
        <begin position="23"/>
        <end position="741"/>
    </location>
</feature>
<dbReference type="Gene3D" id="1.25.40.180">
    <property type="match status" value="1"/>
</dbReference>
<accession>A0A8J2WDA0</accession>
<name>A0A8J2WDA0_9CRUS</name>
<dbReference type="Pfam" id="PF02854">
    <property type="entry name" value="MIF4G"/>
    <property type="match status" value="1"/>
</dbReference>
<evidence type="ECO:0000256" key="1">
    <source>
        <dbReference type="SAM" id="MobiDB-lite"/>
    </source>
</evidence>
<dbReference type="PANTHER" id="PTHR23253">
    <property type="entry name" value="EUKARYOTIC TRANSLATION INITIATION FACTOR 4 GAMMA"/>
    <property type="match status" value="1"/>
</dbReference>
<feature type="region of interest" description="Disordered" evidence="1">
    <location>
        <begin position="30"/>
        <end position="72"/>
    </location>
</feature>
<evidence type="ECO:0000313" key="5">
    <source>
        <dbReference type="Proteomes" id="UP000789390"/>
    </source>
</evidence>
<reference evidence="4" key="1">
    <citation type="submission" date="2021-11" db="EMBL/GenBank/DDBJ databases">
        <authorList>
            <person name="Schell T."/>
        </authorList>
    </citation>
    <scope>NUCLEOTIDE SEQUENCE</scope>
    <source>
        <strain evidence="4">M5</strain>
    </source>
</reference>
<keyword evidence="5" id="KW-1185">Reference proteome</keyword>
<dbReference type="PANTHER" id="PTHR23253:SF78">
    <property type="entry name" value="EUKARYOTIC TRANSLATION INITIATION FACTOR 4G1, ISOFORM B-RELATED"/>
    <property type="match status" value="1"/>
</dbReference>
<feature type="region of interest" description="Disordered" evidence="1">
    <location>
        <begin position="137"/>
        <end position="174"/>
    </location>
</feature>
<feature type="compositionally biased region" description="Polar residues" evidence="1">
    <location>
        <begin position="41"/>
        <end position="72"/>
    </location>
</feature>
<dbReference type="OrthoDB" id="6379360at2759"/>
<dbReference type="SUPFAM" id="SSF48371">
    <property type="entry name" value="ARM repeat"/>
    <property type="match status" value="1"/>
</dbReference>
<gene>
    <name evidence="4" type="ORF">DGAL_LOCUS5316</name>
</gene>
<dbReference type="InterPro" id="IPR016024">
    <property type="entry name" value="ARM-type_fold"/>
</dbReference>
<dbReference type="AlphaFoldDB" id="A0A8J2WDA0"/>
<dbReference type="GO" id="GO:0003729">
    <property type="term" value="F:mRNA binding"/>
    <property type="evidence" value="ECO:0007669"/>
    <property type="project" value="TreeGrafter"/>
</dbReference>
<evidence type="ECO:0000256" key="2">
    <source>
        <dbReference type="SAM" id="SignalP"/>
    </source>
</evidence>
<keyword evidence="2" id="KW-0732">Signal</keyword>
<feature type="domain" description="MIF4G" evidence="3">
    <location>
        <begin position="277"/>
        <end position="509"/>
    </location>
</feature>
<dbReference type="GO" id="GO:0003743">
    <property type="term" value="F:translation initiation factor activity"/>
    <property type="evidence" value="ECO:0007669"/>
    <property type="project" value="TreeGrafter"/>
</dbReference>
<dbReference type="EMBL" id="CAKKLH010000093">
    <property type="protein sequence ID" value="CAH0102792.1"/>
    <property type="molecule type" value="Genomic_DNA"/>
</dbReference>